<evidence type="ECO:0000313" key="3">
    <source>
        <dbReference type="Proteomes" id="UP000070155"/>
    </source>
</evidence>
<dbReference type="Pfam" id="PF00149">
    <property type="entry name" value="Metallophos"/>
    <property type="match status" value="1"/>
</dbReference>
<dbReference type="GO" id="GO:0016787">
    <property type="term" value="F:hydrolase activity"/>
    <property type="evidence" value="ECO:0007669"/>
    <property type="project" value="InterPro"/>
</dbReference>
<name>A0A133UMQ7_9EURY</name>
<feature type="domain" description="Calcineurin-like phosphoesterase" evidence="1">
    <location>
        <begin position="6"/>
        <end position="192"/>
    </location>
</feature>
<comment type="caution">
    <text evidence="2">The sequence shown here is derived from an EMBL/GenBank/DDBJ whole genome shotgun (WGS) entry which is preliminary data.</text>
</comment>
<protein>
    <recommendedName>
        <fullName evidence="1">Calcineurin-like phosphoesterase domain-containing protein</fullName>
    </recommendedName>
</protein>
<dbReference type="PANTHER" id="PTHR30337">
    <property type="entry name" value="COMPONENT OF ATP-DEPENDENT DSDNA EXONUCLEASE"/>
    <property type="match status" value="1"/>
</dbReference>
<proteinExistence type="predicted"/>
<dbReference type="EMBL" id="LHXQ01000005">
    <property type="protein sequence ID" value="KXA95410.1"/>
    <property type="molecule type" value="Genomic_DNA"/>
</dbReference>
<keyword evidence="3" id="KW-1185">Reference proteome</keyword>
<dbReference type="InterPro" id="IPR050535">
    <property type="entry name" value="DNA_Repair-Maintenance_Comp"/>
</dbReference>
<dbReference type="Gene3D" id="3.60.21.10">
    <property type="match status" value="1"/>
</dbReference>
<dbReference type="Proteomes" id="UP000070155">
    <property type="component" value="Unassembled WGS sequence"/>
</dbReference>
<dbReference type="PANTHER" id="PTHR30337:SF0">
    <property type="entry name" value="NUCLEASE SBCCD SUBUNIT D"/>
    <property type="match status" value="1"/>
</dbReference>
<evidence type="ECO:0000313" key="2">
    <source>
        <dbReference type="EMBL" id="KXA95410.1"/>
    </source>
</evidence>
<dbReference type="InterPro" id="IPR029052">
    <property type="entry name" value="Metallo-depent_PP-like"/>
</dbReference>
<organism evidence="2 3">
    <name type="scientific">candidate division MSBL1 archaeon SCGC-AAA259I07</name>
    <dbReference type="NCBI Taxonomy" id="1698266"/>
    <lineage>
        <taxon>Archaea</taxon>
        <taxon>Methanobacteriati</taxon>
        <taxon>Methanobacteriota</taxon>
        <taxon>candidate division MSBL1</taxon>
    </lineage>
</organism>
<dbReference type="InterPro" id="IPR004843">
    <property type="entry name" value="Calcineurin-like_PHP"/>
</dbReference>
<evidence type="ECO:0000259" key="1">
    <source>
        <dbReference type="Pfam" id="PF00149"/>
    </source>
</evidence>
<dbReference type="AlphaFoldDB" id="A0A133UMQ7"/>
<accession>A0A133UMQ7</accession>
<reference evidence="2 3" key="1">
    <citation type="journal article" date="2016" name="Sci. Rep.">
        <title>Metabolic traits of an uncultured archaeal lineage -MSBL1- from brine pools of the Red Sea.</title>
        <authorList>
            <person name="Mwirichia R."/>
            <person name="Alam I."/>
            <person name="Rashid M."/>
            <person name="Vinu M."/>
            <person name="Ba-Alawi W."/>
            <person name="Anthony Kamau A."/>
            <person name="Kamanda Ngugi D."/>
            <person name="Goker M."/>
            <person name="Klenk H.P."/>
            <person name="Bajic V."/>
            <person name="Stingl U."/>
        </authorList>
    </citation>
    <scope>NUCLEOTIDE SEQUENCE [LARGE SCALE GENOMIC DNA]</scope>
    <source>
        <strain evidence="2">SCGC-AAA259I07</strain>
    </source>
</reference>
<gene>
    <name evidence="2" type="ORF">AKJ36_00750</name>
</gene>
<sequence length="451" mass="51624">MNIDMELAIISDAHLLQTYTQVFNPIDDFIKVLKEIDSRDPEAIVFAGDMFDKRKTTTAPVLHPEGEQIMTDIRNFLTGIGSPIYAIRGNHEDARVLRGLDQTVETFHYICDDWVPVDNVSIYCLETRYEKAYSRKNLEESLDQVFSELEGLNDEEHSILLSHETFIPGKREFPVDLRTQLCSKFDLVLNGHLRFFKPDAGEDGNVAFLPALLPSKLRQGDYWQEKYEWNAEKSDFEKKTRKSPFGYILVDDDLTLEFCPFDPSIKIVDLNVETTNLSQGEVRSRFQHMLDGLSERNDSDKVAVTPRVTGEAKFAVSLLRDIPDQYDDLLVDTILDETEKSETGLTSKGQVEMPLLTVEGLKDRIIESTNEIDSYLSDEEGLEVDEERLKVVTNDLMKGGVLEKGSGERVNDYIRNSLLKFFSALRDEGLLNQTPEDFDKYLKEKLNEVNY</sequence>
<dbReference type="SUPFAM" id="SSF56300">
    <property type="entry name" value="Metallo-dependent phosphatases"/>
    <property type="match status" value="1"/>
</dbReference>